<feature type="transmembrane region" description="Helical" evidence="2">
    <location>
        <begin position="105"/>
        <end position="126"/>
    </location>
</feature>
<feature type="coiled-coil region" evidence="1">
    <location>
        <begin position="145"/>
        <end position="204"/>
    </location>
</feature>
<proteinExistence type="predicted"/>
<dbReference type="InterPro" id="IPR022134">
    <property type="entry name" value="DUF3667"/>
</dbReference>
<dbReference type="Proteomes" id="UP000732399">
    <property type="component" value="Unassembled WGS sequence"/>
</dbReference>
<evidence type="ECO:0000256" key="2">
    <source>
        <dbReference type="SAM" id="Phobius"/>
    </source>
</evidence>
<gene>
    <name evidence="3" type="ORF">HBH26_01470</name>
</gene>
<dbReference type="EMBL" id="JAAVJH010000001">
    <property type="protein sequence ID" value="NJR77280.1"/>
    <property type="molecule type" value="Genomic_DNA"/>
</dbReference>
<reference evidence="3 4" key="1">
    <citation type="submission" date="2020-03" db="EMBL/GenBank/DDBJ databases">
        <authorList>
            <person name="Wang L."/>
            <person name="He N."/>
            <person name="Li Y."/>
            <person name="Fang Y."/>
            <person name="Zhang F."/>
        </authorList>
    </citation>
    <scope>NUCLEOTIDE SEQUENCE [LARGE SCALE GENOMIC DNA]</scope>
    <source>
        <strain evidence="3 4">36D10-4-7</strain>
    </source>
</reference>
<evidence type="ECO:0000256" key="1">
    <source>
        <dbReference type="SAM" id="Coils"/>
    </source>
</evidence>
<sequence length="365" mass="40236">MVDGIEAAGDVATGSLLARAVEPQAGGAHGRDHGLCRNCGTHLIGEHCHACGQAAHVHRTLGAFGHDILHGVFHFEGKFWNTLPLLFFQPGELTRRYVDGERARFVSPMAMFLFSVFLMFAVVANLPGWTFANSDLLKTDVAGGMAQAREKLGEEKAKAAAAVAEEQAALAAERRDKAPDADRIVRLEKRLAEAREAQIGLETAARMLPAPASATDATPAAHENWFEAKWRHARENPKLILYKVKTSAYKYSWALIPISLPFIWLLFPFRRDVNMYDHAVFATYSLTFMSLLTILLALLGAIGVSESALWFAAMLAPPLHIYKQLKGGYRLSRSGALWRTFLMLNFALVTTILFVTLLLYLGLAD</sequence>
<keyword evidence="1" id="KW-0175">Coiled coil</keyword>
<evidence type="ECO:0000313" key="4">
    <source>
        <dbReference type="Proteomes" id="UP000732399"/>
    </source>
</evidence>
<feature type="transmembrane region" description="Helical" evidence="2">
    <location>
        <begin position="251"/>
        <end position="269"/>
    </location>
</feature>
<protein>
    <submittedName>
        <fullName evidence="3">DUF3667 domain-containing protein</fullName>
    </submittedName>
</protein>
<evidence type="ECO:0000313" key="3">
    <source>
        <dbReference type="EMBL" id="NJR77280.1"/>
    </source>
</evidence>
<feature type="transmembrane region" description="Helical" evidence="2">
    <location>
        <begin position="281"/>
        <end position="302"/>
    </location>
</feature>
<organism evidence="3 4">
    <name type="scientific">Sphingomonas corticis</name>
    <dbReference type="NCBI Taxonomy" id="2722791"/>
    <lineage>
        <taxon>Bacteria</taxon>
        <taxon>Pseudomonadati</taxon>
        <taxon>Pseudomonadota</taxon>
        <taxon>Alphaproteobacteria</taxon>
        <taxon>Sphingomonadales</taxon>
        <taxon>Sphingomonadaceae</taxon>
        <taxon>Sphingomonas</taxon>
    </lineage>
</organism>
<keyword evidence="2" id="KW-0812">Transmembrane</keyword>
<accession>A0ABX1CGZ1</accession>
<keyword evidence="2" id="KW-1133">Transmembrane helix</keyword>
<dbReference type="Pfam" id="PF12412">
    <property type="entry name" value="DUF3667"/>
    <property type="match status" value="1"/>
</dbReference>
<keyword evidence="4" id="KW-1185">Reference proteome</keyword>
<comment type="caution">
    <text evidence="3">The sequence shown here is derived from an EMBL/GenBank/DDBJ whole genome shotgun (WGS) entry which is preliminary data.</text>
</comment>
<dbReference type="RefSeq" id="WP_168132770.1">
    <property type="nucleotide sequence ID" value="NZ_JAAVJH010000001.1"/>
</dbReference>
<keyword evidence="2" id="KW-0472">Membrane</keyword>
<feature type="transmembrane region" description="Helical" evidence="2">
    <location>
        <begin position="337"/>
        <end position="363"/>
    </location>
</feature>
<name>A0ABX1CGZ1_9SPHN</name>